<dbReference type="AlphaFoldDB" id="A0A1W2BNR1"/>
<sequence length="54" mass="6333">MGAKFANFICTRRGLSRRYRVFPCNLFARSGKLGLRQGRRVKSEPRFLPERAFI</sequence>
<keyword evidence="2" id="KW-1185">Reference proteome</keyword>
<proteinExistence type="predicted"/>
<dbReference type="Proteomes" id="UP000192330">
    <property type="component" value="Unassembled WGS sequence"/>
</dbReference>
<dbReference type="EMBL" id="FWYD01000004">
    <property type="protein sequence ID" value="SMC74493.1"/>
    <property type="molecule type" value="Genomic_DNA"/>
</dbReference>
<reference evidence="1 2" key="1">
    <citation type="submission" date="2017-04" db="EMBL/GenBank/DDBJ databases">
        <authorList>
            <person name="Afonso C.L."/>
            <person name="Miller P.J."/>
            <person name="Scott M.A."/>
            <person name="Spackman E."/>
            <person name="Goraichik I."/>
            <person name="Dimitrov K.M."/>
            <person name="Suarez D.L."/>
            <person name="Swayne D.E."/>
        </authorList>
    </citation>
    <scope>NUCLEOTIDE SEQUENCE [LARGE SCALE GENOMIC DNA]</scope>
    <source>
        <strain evidence="1 2">CGMCC 1.12644</strain>
    </source>
</reference>
<name>A0A1W2BNR1_9RHOB</name>
<gene>
    <name evidence="1" type="ORF">SAMN06295998_104208</name>
</gene>
<evidence type="ECO:0000313" key="1">
    <source>
        <dbReference type="EMBL" id="SMC74493.1"/>
    </source>
</evidence>
<protein>
    <submittedName>
        <fullName evidence="1">Uncharacterized protein</fullName>
    </submittedName>
</protein>
<evidence type="ECO:0000313" key="2">
    <source>
        <dbReference type="Proteomes" id="UP000192330"/>
    </source>
</evidence>
<organism evidence="1 2">
    <name type="scientific">Primorskyibacter flagellatus</name>
    <dbReference type="NCBI Taxonomy" id="1387277"/>
    <lineage>
        <taxon>Bacteria</taxon>
        <taxon>Pseudomonadati</taxon>
        <taxon>Pseudomonadota</taxon>
        <taxon>Alphaproteobacteria</taxon>
        <taxon>Rhodobacterales</taxon>
        <taxon>Roseobacteraceae</taxon>
        <taxon>Primorskyibacter</taxon>
    </lineage>
</organism>
<accession>A0A1W2BNR1</accession>